<keyword evidence="1" id="KW-0812">Transmembrane</keyword>
<comment type="caution">
    <text evidence="3">The sequence shown here is derived from an EMBL/GenBank/DDBJ whole genome shotgun (WGS) entry which is preliminary data.</text>
</comment>
<feature type="transmembrane region" description="Helical" evidence="1">
    <location>
        <begin position="73"/>
        <end position="99"/>
    </location>
</feature>
<keyword evidence="1" id="KW-1133">Transmembrane helix</keyword>
<sequence length="202" mass="23497">MFFIFLLFFYYSPLLCPLPPPYSPLGLIHNFNSDFFSSRTFSLYSPFLLALFLLTLLYSIFSLFLQLFSHHSLFILTFFVSISLSPYSVLLLQHLFSLLPFSLLSFSTHSLFTLLFSSLYSSLIFSLLSISLHTLSLLTLSARHSTFPLHSFYSCLFDSFNSLIFSGALFFTLRFRLTLHFFHFPLFLTHLTLPFFLLFLSL</sequence>
<name>A0A812BZ03_ACAPH</name>
<reference evidence="3" key="1">
    <citation type="submission" date="2021-01" db="EMBL/GenBank/DDBJ databases">
        <authorList>
            <person name="Li R."/>
            <person name="Bekaert M."/>
        </authorList>
    </citation>
    <scope>NUCLEOTIDE SEQUENCE</scope>
    <source>
        <strain evidence="3">Farmed</strain>
    </source>
</reference>
<feature type="transmembrane region" description="Helical" evidence="1">
    <location>
        <begin position="41"/>
        <end position="61"/>
    </location>
</feature>
<feature type="transmembrane region" description="Helical" evidence="1">
    <location>
        <begin position="179"/>
        <end position="200"/>
    </location>
</feature>
<keyword evidence="2" id="KW-0732">Signal</keyword>
<evidence type="ECO:0000256" key="2">
    <source>
        <dbReference type="SAM" id="SignalP"/>
    </source>
</evidence>
<evidence type="ECO:0000256" key="1">
    <source>
        <dbReference type="SAM" id="Phobius"/>
    </source>
</evidence>
<dbReference type="AlphaFoldDB" id="A0A812BZ03"/>
<dbReference type="Proteomes" id="UP000597762">
    <property type="component" value="Unassembled WGS sequence"/>
</dbReference>
<protein>
    <submittedName>
        <fullName evidence="3">Uncharacterized protein</fullName>
    </submittedName>
</protein>
<proteinExistence type="predicted"/>
<feature type="chain" id="PRO_5032914597" evidence="2">
    <location>
        <begin position="18"/>
        <end position="202"/>
    </location>
</feature>
<organism evidence="3 4">
    <name type="scientific">Acanthosepion pharaonis</name>
    <name type="common">Pharaoh cuttlefish</name>
    <name type="synonym">Sepia pharaonis</name>
    <dbReference type="NCBI Taxonomy" id="158019"/>
    <lineage>
        <taxon>Eukaryota</taxon>
        <taxon>Metazoa</taxon>
        <taxon>Spiralia</taxon>
        <taxon>Lophotrochozoa</taxon>
        <taxon>Mollusca</taxon>
        <taxon>Cephalopoda</taxon>
        <taxon>Coleoidea</taxon>
        <taxon>Decapodiformes</taxon>
        <taxon>Sepiida</taxon>
        <taxon>Sepiina</taxon>
        <taxon>Sepiidae</taxon>
        <taxon>Acanthosepion</taxon>
    </lineage>
</organism>
<feature type="transmembrane region" description="Helical" evidence="1">
    <location>
        <begin position="152"/>
        <end position="173"/>
    </location>
</feature>
<feature type="signal peptide" evidence="2">
    <location>
        <begin position="1"/>
        <end position="17"/>
    </location>
</feature>
<evidence type="ECO:0000313" key="3">
    <source>
        <dbReference type="EMBL" id="CAE1255249.1"/>
    </source>
</evidence>
<feature type="transmembrane region" description="Helical" evidence="1">
    <location>
        <begin position="119"/>
        <end position="140"/>
    </location>
</feature>
<evidence type="ECO:0000313" key="4">
    <source>
        <dbReference type="Proteomes" id="UP000597762"/>
    </source>
</evidence>
<keyword evidence="1" id="KW-0472">Membrane</keyword>
<dbReference type="EMBL" id="CAHIKZ030001170">
    <property type="protein sequence ID" value="CAE1255249.1"/>
    <property type="molecule type" value="Genomic_DNA"/>
</dbReference>
<gene>
    <name evidence="3" type="ORF">SPHA_29414</name>
</gene>
<keyword evidence="4" id="KW-1185">Reference proteome</keyword>
<accession>A0A812BZ03</accession>